<dbReference type="SUPFAM" id="SSF53300">
    <property type="entry name" value="vWA-like"/>
    <property type="match status" value="1"/>
</dbReference>
<dbReference type="STRING" id="468056.SAMN05443549_103347"/>
<dbReference type="InterPro" id="IPR051173">
    <property type="entry name" value="Ca_channel_alpha-2/delta"/>
</dbReference>
<dbReference type="PROSITE" id="PS50234">
    <property type="entry name" value="VWFA"/>
    <property type="match status" value="1"/>
</dbReference>
<dbReference type="PANTHER" id="PTHR10166:SF37">
    <property type="entry name" value="STOLID, ISOFORM H"/>
    <property type="match status" value="1"/>
</dbReference>
<dbReference type="RefSeq" id="WP_084546135.1">
    <property type="nucleotide sequence ID" value="NZ_FQWB01000003.1"/>
</dbReference>
<dbReference type="Gene3D" id="2.170.130.10">
    <property type="entry name" value="TonB-dependent receptor, plug domain"/>
    <property type="match status" value="1"/>
</dbReference>
<evidence type="ECO:0000259" key="2">
    <source>
        <dbReference type="PROSITE" id="PS50234"/>
    </source>
</evidence>
<evidence type="ECO:0000313" key="3">
    <source>
        <dbReference type="EMBL" id="SHG34836.1"/>
    </source>
</evidence>
<keyword evidence="1" id="KW-0472">Membrane</keyword>
<dbReference type="InterPro" id="IPR021908">
    <property type="entry name" value="YfbK_C"/>
</dbReference>
<dbReference type="InterPro" id="IPR036465">
    <property type="entry name" value="vWFA_dom_sf"/>
</dbReference>
<dbReference type="InterPro" id="IPR022156">
    <property type="entry name" value="Uncharacterised_YfbK_N"/>
</dbReference>
<organism evidence="3 4">
    <name type="scientific">Flavobacterium fluvii</name>
    <dbReference type="NCBI Taxonomy" id="468056"/>
    <lineage>
        <taxon>Bacteria</taxon>
        <taxon>Pseudomonadati</taxon>
        <taxon>Bacteroidota</taxon>
        <taxon>Flavobacteriia</taxon>
        <taxon>Flavobacteriales</taxon>
        <taxon>Flavobacteriaceae</taxon>
        <taxon>Flavobacterium</taxon>
    </lineage>
</organism>
<protein>
    <submittedName>
        <fullName evidence="3">Ca-activated chloride channel family protein</fullName>
    </submittedName>
</protein>
<dbReference type="AlphaFoldDB" id="A0A1M5J2L9"/>
<dbReference type="Pfam" id="PF00092">
    <property type="entry name" value="VWA"/>
    <property type="match status" value="1"/>
</dbReference>
<keyword evidence="1" id="KW-0812">Transmembrane</keyword>
<dbReference type="PANTHER" id="PTHR10166">
    <property type="entry name" value="VOLTAGE-DEPENDENT CALCIUM CHANNEL SUBUNIT ALPHA-2/DELTA-RELATED"/>
    <property type="match status" value="1"/>
</dbReference>
<dbReference type="SUPFAM" id="SSF56935">
    <property type="entry name" value="Porins"/>
    <property type="match status" value="1"/>
</dbReference>
<name>A0A1M5J2L9_9FLAO</name>
<dbReference type="InterPro" id="IPR037066">
    <property type="entry name" value="Plug_dom_sf"/>
</dbReference>
<sequence length="846" mass="92916">MDNQDKIFEKIKNASQKAGEKDFPAFEKVWLRVEEKLDKKEDKKAIILWKKWAIAASLLLFFSLGYQFLKPESNPIVPNGTKENNVVIQEKQDTNTIEKPSKNIKPDAEAILEKQISRQTPLVVADTFSAVNPTSNGTGIAAVEADDNVLNEVVVIGYGTQKKSSLTGAVATVKNNPMKGETIEIMGKEKVVLTPESKNGSVPQITVADLEKAEAASLSQALQGKVAGVQVQEASSRYSAKAKAMSKAEAEAKSKAMKMAMADSKSKEMANLVSKVSSPTIYVRGTGSIATANEPLYIVDGVPLDSPLLEINPNNIKSIEVLKDASATAIYGSHGANGVVIITTKNGTYQKLSQKELERRLKKLDKNRKPEVAPKSIEVSQEDYDNFVENQFESPNTAPLSTFSIDVDNASYTNVRRFINNGQTVPKDAVRVEEMMNFFKYNYPQPQDQHPFSIHTEYSSCPWNPKHQLLKIGLQGKNITTESLPASNLVFLIDVSGSMSDANKLPLLKQSLKILVNELRKKDKVAIVVYAGAAGMVLPPTTGDEKQTIINALENLSAGGSTAGGEGIELAYKLAQENFIKGGNNRVILATDGDFNVGASSNTDMQTLIEEKRKSGVFLTCLGYGMGNYKDSKMETLSDKGNGNYAYIDNIQEANRFLGKEFKGSMFAIAKDVKIQIEFNPKQVQAYRLIGYENRKLRPEDFTNDAIDAGELGSGHTVTALYEVIPTGVKSDFLNNQPDLKYTKVAASESNYSDELATIKFRYKKPDGDKSIEMVKVTENKSVPLKNSSDDFKFSAAVAWFGLKLRDSNLVPNKTTEDIKKLAKEGLSNDEDGYKAEFIRLVETVK</sequence>
<dbReference type="OrthoDB" id="9805121at2"/>
<feature type="transmembrane region" description="Helical" evidence="1">
    <location>
        <begin position="52"/>
        <end position="69"/>
    </location>
</feature>
<evidence type="ECO:0000313" key="4">
    <source>
        <dbReference type="Proteomes" id="UP000184516"/>
    </source>
</evidence>
<dbReference type="InterPro" id="IPR023997">
    <property type="entry name" value="TonB-dep_OMP_SusC/RagA_CS"/>
</dbReference>
<proteinExistence type="predicted"/>
<keyword evidence="4" id="KW-1185">Reference proteome</keyword>
<dbReference type="EMBL" id="FQWB01000003">
    <property type="protein sequence ID" value="SHG34836.1"/>
    <property type="molecule type" value="Genomic_DNA"/>
</dbReference>
<feature type="domain" description="VWFA" evidence="2">
    <location>
        <begin position="488"/>
        <end position="666"/>
    </location>
</feature>
<dbReference type="Proteomes" id="UP000184516">
    <property type="component" value="Unassembled WGS sequence"/>
</dbReference>
<dbReference type="SMART" id="SM00327">
    <property type="entry name" value="VWA"/>
    <property type="match status" value="1"/>
</dbReference>
<dbReference type="Pfam" id="PF12450">
    <property type="entry name" value="vWF_A"/>
    <property type="match status" value="1"/>
</dbReference>
<gene>
    <name evidence="3" type="ORF">SAMN05443549_103347</name>
</gene>
<dbReference type="Gene3D" id="3.40.50.410">
    <property type="entry name" value="von Willebrand factor, type A domain"/>
    <property type="match status" value="1"/>
</dbReference>
<reference evidence="4" key="1">
    <citation type="submission" date="2016-11" db="EMBL/GenBank/DDBJ databases">
        <authorList>
            <person name="Varghese N."/>
            <person name="Submissions S."/>
        </authorList>
    </citation>
    <scope>NUCLEOTIDE SEQUENCE [LARGE SCALE GENOMIC DNA]</scope>
    <source>
        <strain evidence="4">DSM 19978</strain>
    </source>
</reference>
<dbReference type="Pfam" id="PF12034">
    <property type="entry name" value="YfbK_C"/>
    <property type="match status" value="1"/>
</dbReference>
<dbReference type="InterPro" id="IPR012910">
    <property type="entry name" value="Plug_dom"/>
</dbReference>
<dbReference type="InterPro" id="IPR002035">
    <property type="entry name" value="VWF_A"/>
</dbReference>
<dbReference type="Pfam" id="PF07715">
    <property type="entry name" value="Plug"/>
    <property type="match status" value="1"/>
</dbReference>
<evidence type="ECO:0000256" key="1">
    <source>
        <dbReference type="SAM" id="Phobius"/>
    </source>
</evidence>
<dbReference type="CDD" id="cd01465">
    <property type="entry name" value="vWA_subgroup"/>
    <property type="match status" value="1"/>
</dbReference>
<accession>A0A1M5J2L9</accession>
<dbReference type="NCBIfam" id="TIGR04057">
    <property type="entry name" value="SusC_RagA_signa"/>
    <property type="match status" value="1"/>
</dbReference>
<keyword evidence="1" id="KW-1133">Transmembrane helix</keyword>